<evidence type="ECO:0000256" key="12">
    <source>
        <dbReference type="ARBA" id="ARBA00023125"/>
    </source>
</evidence>
<evidence type="ECO:0000256" key="8">
    <source>
        <dbReference type="ARBA" id="ARBA00022771"/>
    </source>
</evidence>
<organism evidence="18 19">
    <name type="scientific">Candidatus Uhrbacteria bacterium CG_4_9_14_3_um_filter_41_35</name>
    <dbReference type="NCBI Taxonomy" id="1975034"/>
    <lineage>
        <taxon>Bacteria</taxon>
        <taxon>Candidatus Uhriibacteriota</taxon>
    </lineage>
</organism>
<evidence type="ECO:0000313" key="19">
    <source>
        <dbReference type="Proteomes" id="UP000231263"/>
    </source>
</evidence>
<dbReference type="InterPro" id="IPR013815">
    <property type="entry name" value="ATP_grasp_subdomain_1"/>
</dbReference>
<evidence type="ECO:0000256" key="5">
    <source>
        <dbReference type="ARBA" id="ARBA00022741"/>
    </source>
</evidence>
<dbReference type="NCBIfam" id="TIGR00630">
    <property type="entry name" value="uvra"/>
    <property type="match status" value="1"/>
</dbReference>
<dbReference type="InterPro" id="IPR003439">
    <property type="entry name" value="ABC_transporter-like_ATP-bd"/>
</dbReference>
<keyword evidence="7" id="KW-0228">DNA excision</keyword>
<dbReference type="InterPro" id="IPR003593">
    <property type="entry name" value="AAA+_ATPase"/>
</dbReference>
<dbReference type="PROSITE" id="PS00211">
    <property type="entry name" value="ABC_TRANSPORTER_1"/>
    <property type="match status" value="2"/>
</dbReference>
<evidence type="ECO:0000256" key="15">
    <source>
        <dbReference type="ARBA" id="ARBA00039316"/>
    </source>
</evidence>
<dbReference type="Pfam" id="PF17760">
    <property type="entry name" value="UvrA_inter"/>
    <property type="match status" value="1"/>
</dbReference>
<evidence type="ECO:0000256" key="7">
    <source>
        <dbReference type="ARBA" id="ARBA00022769"/>
    </source>
</evidence>
<keyword evidence="9" id="KW-0862">Zinc</keyword>
<dbReference type="GO" id="GO:0003677">
    <property type="term" value="F:DNA binding"/>
    <property type="evidence" value="ECO:0007669"/>
    <property type="project" value="UniProtKB-KW"/>
</dbReference>
<dbReference type="CDD" id="cd03271">
    <property type="entry name" value="ABC_UvrA_II"/>
    <property type="match status" value="1"/>
</dbReference>
<keyword evidence="4" id="KW-0677">Repeat</keyword>
<proteinExistence type="inferred from homology"/>
<keyword evidence="5" id="KW-0547">Nucleotide-binding</keyword>
<dbReference type="EMBL" id="PFWT01000006">
    <property type="protein sequence ID" value="PJA46926.1"/>
    <property type="molecule type" value="Genomic_DNA"/>
</dbReference>
<evidence type="ECO:0000256" key="10">
    <source>
        <dbReference type="ARBA" id="ARBA00022840"/>
    </source>
</evidence>
<dbReference type="Gene3D" id="1.10.8.280">
    <property type="entry name" value="ABC transporter ATPase domain-like"/>
    <property type="match status" value="1"/>
</dbReference>
<keyword evidence="8" id="KW-0863">Zinc-finger</keyword>
<evidence type="ECO:0000256" key="16">
    <source>
        <dbReference type="ARBA" id="ARBA00042156"/>
    </source>
</evidence>
<dbReference type="AlphaFoldDB" id="A0A2M7XGR2"/>
<evidence type="ECO:0000256" key="6">
    <source>
        <dbReference type="ARBA" id="ARBA00022763"/>
    </source>
</evidence>
<dbReference type="GO" id="GO:0009380">
    <property type="term" value="C:excinuclease repair complex"/>
    <property type="evidence" value="ECO:0007669"/>
    <property type="project" value="InterPro"/>
</dbReference>
<dbReference type="GO" id="GO:0005737">
    <property type="term" value="C:cytoplasm"/>
    <property type="evidence" value="ECO:0007669"/>
    <property type="project" value="UniProtKB-SubCell"/>
</dbReference>
<evidence type="ECO:0000256" key="2">
    <source>
        <dbReference type="ARBA" id="ARBA00022490"/>
    </source>
</evidence>
<keyword evidence="2" id="KW-0963">Cytoplasm</keyword>
<dbReference type="PANTHER" id="PTHR43152:SF1">
    <property type="entry name" value="UVRA PROTEIN"/>
    <property type="match status" value="1"/>
</dbReference>
<sequence length="946" mass="104990">MKNDFISIRGARVHNLKNVDCEIPKDKLVVFTGLSGSGKSSLAFDTVYAEGQRRYMESLSSYARQFLELQDKPDVDSIDGLSPTVAIDQKSSSNNPRSTVGTVTDIYDYLRVLYARIGRPHHPETGEPIKENSIENIADQILSVIKFCEVLLFIPMVENQKGEHQHVLVGAQNAGFKEVRFDGLLMDLDEAVDMRKLKTKEHTIEILAGRFSAGERINTERMKTILERAFDLGNDRLLMYRDDSGDEVELVKGYNLLNGFNIPKPEPKLFSFNSLHGACEECTGLGMKLVLEPKLVIPNKRLTIAEGVVKPWSRIAGNQSGNLELLTKVSRKYKFSLNEPLETFSKKNLEIFLNGTGDELFDFKGEKVRFLGVLGMLDKKYRETNSDYVRKELETYMRSMVCPGCKGMRLRPEVLLFTIAGKSIADVVTRPIEAVPAFFDELLKVTSKKNNLLGFSEAERLVIERVQKEIRERAEHLIDVGLGYLTLDRSAMTLSGGESQRVRLATQLGSALSGVIYVLDEPSIGLHPRDNEHLIKTIKHLRDMGNSVLVVEHDEEMIRSADYVFDVGPGAGAYGGQIVAEGIPEQLIKNPNSLTGQYLSRKKRIKIRDKVRIGNGKKLSIKGATENNLQNVSVDIPLGKMVCVTGVSGSGKSTLILDILGRVLAKHFYRAKAFPGAHKEIKGLNNIDKVVTVDQSPIGRTPRSNPATYTGVFTAIRDLFTETPEAKLRSYDAGKFSFNVKGGGRCEGCAGDGQIRIEMQFMPDVYTDCVQCNGTRYHVDVLEVHYRSKNISDVLGMTIDEARRFFADKPLIADKLNILNEVGLGYLRLGQSATTLSGGEAQRVKLATELSRRSTGKTLYILDEPTTGLHFEDIERLLGVLQALVDKGNTVLVIEHNTDIMKSSDWLIDMGPEGGQKGGIVVGEGTPKDIAKNKTLTGKHLKISMK</sequence>
<dbReference type="InterPro" id="IPR041102">
    <property type="entry name" value="UvrA_inter"/>
</dbReference>
<comment type="similarity">
    <text evidence="14">Belongs to the ABC transporter superfamily. UvrA family.</text>
</comment>
<evidence type="ECO:0000256" key="3">
    <source>
        <dbReference type="ARBA" id="ARBA00022723"/>
    </source>
</evidence>
<evidence type="ECO:0000256" key="14">
    <source>
        <dbReference type="ARBA" id="ARBA00038000"/>
    </source>
</evidence>
<evidence type="ECO:0000256" key="11">
    <source>
        <dbReference type="ARBA" id="ARBA00022881"/>
    </source>
</evidence>
<evidence type="ECO:0000256" key="1">
    <source>
        <dbReference type="ARBA" id="ARBA00004496"/>
    </source>
</evidence>
<dbReference type="Gene3D" id="1.20.1580.10">
    <property type="entry name" value="ABC transporter ATPase like domain"/>
    <property type="match status" value="2"/>
</dbReference>
<dbReference type="Gene3D" id="3.40.50.300">
    <property type="entry name" value="P-loop containing nucleotide triphosphate hydrolases"/>
    <property type="match status" value="2"/>
</dbReference>
<dbReference type="PROSITE" id="PS50893">
    <property type="entry name" value="ABC_TRANSPORTER_2"/>
    <property type="match status" value="2"/>
</dbReference>
<name>A0A2M7XGR2_9BACT</name>
<evidence type="ECO:0000313" key="18">
    <source>
        <dbReference type="EMBL" id="PJA46926.1"/>
    </source>
</evidence>
<comment type="caution">
    <text evidence="18">The sequence shown here is derived from an EMBL/GenBank/DDBJ whole genome shotgun (WGS) entry which is preliminary data.</text>
</comment>
<dbReference type="Gene3D" id="3.30.1490.20">
    <property type="entry name" value="ATP-grasp fold, A domain"/>
    <property type="match status" value="1"/>
</dbReference>
<dbReference type="InterPro" id="IPR004602">
    <property type="entry name" value="UvrA"/>
</dbReference>
<keyword evidence="10" id="KW-0067">ATP-binding</keyword>
<keyword evidence="12" id="KW-0238">DNA-binding</keyword>
<dbReference type="GO" id="GO:0006289">
    <property type="term" value="P:nucleotide-excision repair"/>
    <property type="evidence" value="ECO:0007669"/>
    <property type="project" value="InterPro"/>
</dbReference>
<dbReference type="Pfam" id="PF17755">
    <property type="entry name" value="UvrA_DNA-bind"/>
    <property type="match status" value="1"/>
</dbReference>
<keyword evidence="13" id="KW-0234">DNA repair</keyword>
<dbReference type="SMART" id="SM00382">
    <property type="entry name" value="AAA"/>
    <property type="match status" value="1"/>
</dbReference>
<accession>A0A2M7XGR2</accession>
<evidence type="ECO:0000256" key="13">
    <source>
        <dbReference type="ARBA" id="ARBA00023204"/>
    </source>
</evidence>
<dbReference type="InterPro" id="IPR041552">
    <property type="entry name" value="UvrA_DNA-bd"/>
</dbReference>
<keyword evidence="11" id="KW-0267">Excision nuclease</keyword>
<dbReference type="GO" id="GO:0008270">
    <property type="term" value="F:zinc ion binding"/>
    <property type="evidence" value="ECO:0007669"/>
    <property type="project" value="UniProtKB-KW"/>
</dbReference>
<dbReference type="GO" id="GO:0005524">
    <property type="term" value="F:ATP binding"/>
    <property type="evidence" value="ECO:0007669"/>
    <property type="project" value="UniProtKB-KW"/>
</dbReference>
<dbReference type="InterPro" id="IPR027417">
    <property type="entry name" value="P-loop_NTPase"/>
</dbReference>
<keyword evidence="3" id="KW-0479">Metal-binding</keyword>
<feature type="domain" description="ABC transporter" evidence="17">
    <location>
        <begin position="605"/>
        <end position="943"/>
    </location>
</feature>
<comment type="subcellular location">
    <subcellularLocation>
        <location evidence="1">Cytoplasm</location>
    </subcellularLocation>
</comment>
<gene>
    <name evidence="18" type="ORF">CO173_00875</name>
</gene>
<dbReference type="NCBIfam" id="NF001503">
    <property type="entry name" value="PRK00349.1"/>
    <property type="match status" value="1"/>
</dbReference>
<dbReference type="PANTHER" id="PTHR43152">
    <property type="entry name" value="UVRABC SYSTEM PROTEIN A"/>
    <property type="match status" value="1"/>
</dbReference>
<dbReference type="GO" id="GO:0004518">
    <property type="term" value="F:nuclease activity"/>
    <property type="evidence" value="ECO:0007669"/>
    <property type="project" value="UniProtKB-KW"/>
</dbReference>
<protein>
    <recommendedName>
        <fullName evidence="15">UvrABC system protein A</fullName>
    </recommendedName>
    <alternativeName>
        <fullName evidence="16">Excinuclease ABC subunit A</fullName>
    </alternativeName>
</protein>
<evidence type="ECO:0000259" key="17">
    <source>
        <dbReference type="PROSITE" id="PS50893"/>
    </source>
</evidence>
<dbReference type="SUPFAM" id="SSF52540">
    <property type="entry name" value="P-loop containing nucleoside triphosphate hydrolases"/>
    <property type="match status" value="2"/>
</dbReference>
<dbReference type="Proteomes" id="UP000231263">
    <property type="component" value="Unassembled WGS sequence"/>
</dbReference>
<evidence type="ECO:0000256" key="9">
    <source>
        <dbReference type="ARBA" id="ARBA00022833"/>
    </source>
</evidence>
<feature type="domain" description="ABC transporter" evidence="17">
    <location>
        <begin position="339"/>
        <end position="600"/>
    </location>
</feature>
<dbReference type="GO" id="GO:0016887">
    <property type="term" value="F:ATP hydrolysis activity"/>
    <property type="evidence" value="ECO:0007669"/>
    <property type="project" value="InterPro"/>
</dbReference>
<dbReference type="InterPro" id="IPR017871">
    <property type="entry name" value="ABC_transporter-like_CS"/>
</dbReference>
<reference evidence="19" key="1">
    <citation type="submission" date="2017-09" db="EMBL/GenBank/DDBJ databases">
        <title>Depth-based differentiation of microbial function through sediment-hosted aquifers and enrichment of novel symbionts in the deep terrestrial subsurface.</title>
        <authorList>
            <person name="Probst A.J."/>
            <person name="Ladd B."/>
            <person name="Jarett J.K."/>
            <person name="Geller-Mcgrath D.E."/>
            <person name="Sieber C.M.K."/>
            <person name="Emerson J.B."/>
            <person name="Anantharaman K."/>
            <person name="Thomas B.C."/>
            <person name="Malmstrom R."/>
            <person name="Stieglmeier M."/>
            <person name="Klingl A."/>
            <person name="Woyke T."/>
            <person name="Ryan C.M."/>
            <person name="Banfield J.F."/>
        </authorList>
    </citation>
    <scope>NUCLEOTIDE SEQUENCE [LARGE SCALE GENOMIC DNA]</scope>
</reference>
<keyword evidence="6" id="KW-0227">DNA damage</keyword>
<evidence type="ECO:0000256" key="4">
    <source>
        <dbReference type="ARBA" id="ARBA00022737"/>
    </source>
</evidence>